<dbReference type="SUPFAM" id="SSF54556">
    <property type="entry name" value="Chitinase insertion domain"/>
    <property type="match status" value="1"/>
</dbReference>
<dbReference type="InterPro" id="IPR029070">
    <property type="entry name" value="Chitinase_insertion_sf"/>
</dbReference>
<dbReference type="GO" id="GO:0005975">
    <property type="term" value="P:carbohydrate metabolic process"/>
    <property type="evidence" value="ECO:0007669"/>
    <property type="project" value="InterPro"/>
</dbReference>
<comment type="similarity">
    <text evidence="4">Belongs to the glycosyl hydrolase 18 family.</text>
</comment>
<dbReference type="PROSITE" id="PS01095">
    <property type="entry name" value="GH18_1"/>
    <property type="match status" value="1"/>
</dbReference>
<sequence>NVLCYFTNWSVYRPGIDWFSPDNIDPLLCTHIIYAFANIDYLASTIKPSDAFVDLDTNGGKGFFSKITTMARNHGHLKALLAIGGWNAGSHPFLQITETQQKIDTFAENAANFLMLHGFDGLDLDWEYPANAKDKFNRLCRSLRQKFDQYHPRLLLTAAVSAGKGTIMGAYDVPEISKHLDLISIMTYDFHGRWDSTTGHNSPLYARASEPWWKQTELNVDAAVQYWIQLGAPRHKLVMGMPTYGRSFTLKDSAENRMGAPVSGAGIGYNWEQGIQPYHEICRKIYPYGSYNAFWHTEHDVPYAFSSLDWIGYDDANSIALKTKYVLDNGLAGAMIWALDMDDFTGQKCPTFTKYPLLRTINAVLANPFHADQLQIPHPFVSGGYEDGSGGSSGGGSGGSSGGDSGGSSGGDSGGSSGGDSGGGSGGTSNGEWCSTTYLESCPAGRS</sequence>
<evidence type="ECO:0000313" key="7">
    <source>
        <dbReference type="Proteomes" id="UP000085678"/>
    </source>
</evidence>
<dbReference type="GeneID" id="106156014"/>
<keyword evidence="7" id="KW-1185">Reference proteome</keyword>
<evidence type="ECO:0000313" key="8">
    <source>
        <dbReference type="RefSeq" id="XP_013386534.1"/>
    </source>
</evidence>
<protein>
    <submittedName>
        <fullName evidence="8">Chitinase-3-like protein 1</fullName>
    </submittedName>
</protein>
<dbReference type="KEGG" id="lak:106156014"/>
<name>A0A1S3HNB9_LINAN</name>
<dbReference type="InterPro" id="IPR011583">
    <property type="entry name" value="Chitinase_II/V-like_cat"/>
</dbReference>
<dbReference type="AlphaFoldDB" id="A0A1S3HNB9"/>
<dbReference type="Gene3D" id="3.20.20.80">
    <property type="entry name" value="Glycosidases"/>
    <property type="match status" value="1"/>
</dbReference>
<feature type="domain" description="GH18" evidence="6">
    <location>
        <begin position="1"/>
        <end position="368"/>
    </location>
</feature>
<dbReference type="GO" id="GO:0006032">
    <property type="term" value="P:chitin catabolic process"/>
    <property type="evidence" value="ECO:0007669"/>
    <property type="project" value="TreeGrafter"/>
</dbReference>
<dbReference type="GO" id="GO:0004568">
    <property type="term" value="F:chitinase activity"/>
    <property type="evidence" value="ECO:0007669"/>
    <property type="project" value="TreeGrafter"/>
</dbReference>
<dbReference type="InterPro" id="IPR050314">
    <property type="entry name" value="Glycosyl_Hydrlase_18"/>
</dbReference>
<feature type="region of interest" description="Disordered" evidence="5">
    <location>
        <begin position="380"/>
        <end position="434"/>
    </location>
</feature>
<dbReference type="GO" id="GO:0005576">
    <property type="term" value="C:extracellular region"/>
    <property type="evidence" value="ECO:0007669"/>
    <property type="project" value="TreeGrafter"/>
</dbReference>
<dbReference type="InterPro" id="IPR001223">
    <property type="entry name" value="Glyco_hydro18_cat"/>
</dbReference>
<dbReference type="OrthoDB" id="73875at2759"/>
<dbReference type="Proteomes" id="UP000085678">
    <property type="component" value="Unplaced"/>
</dbReference>
<dbReference type="Gene3D" id="3.10.50.10">
    <property type="match status" value="1"/>
</dbReference>
<evidence type="ECO:0000259" key="6">
    <source>
        <dbReference type="PROSITE" id="PS51910"/>
    </source>
</evidence>
<feature type="compositionally biased region" description="Gly residues" evidence="5">
    <location>
        <begin position="385"/>
        <end position="429"/>
    </location>
</feature>
<dbReference type="Pfam" id="PF00704">
    <property type="entry name" value="Glyco_hydro_18"/>
    <property type="match status" value="1"/>
</dbReference>
<dbReference type="STRING" id="7574.A0A1S3HNB9"/>
<dbReference type="SMART" id="SM00636">
    <property type="entry name" value="Glyco_18"/>
    <property type="match status" value="1"/>
</dbReference>
<gene>
    <name evidence="8" type="primary">LOC106156014</name>
</gene>
<dbReference type="PANTHER" id="PTHR11177">
    <property type="entry name" value="CHITINASE"/>
    <property type="match status" value="1"/>
</dbReference>
<dbReference type="InterPro" id="IPR017853">
    <property type="entry name" value="GH"/>
</dbReference>
<keyword evidence="1 3" id="KW-0378">Hydrolase</keyword>
<accession>A0A1S3HNB9</accession>
<dbReference type="GO" id="GO:0008061">
    <property type="term" value="F:chitin binding"/>
    <property type="evidence" value="ECO:0007669"/>
    <property type="project" value="InterPro"/>
</dbReference>
<evidence type="ECO:0000256" key="3">
    <source>
        <dbReference type="RuleBase" id="RU000489"/>
    </source>
</evidence>
<reference evidence="8" key="1">
    <citation type="submission" date="2025-08" db="UniProtKB">
        <authorList>
            <consortium name="RefSeq"/>
        </authorList>
    </citation>
    <scope>IDENTIFICATION</scope>
    <source>
        <tissue evidence="8">Gonads</tissue>
    </source>
</reference>
<evidence type="ECO:0000256" key="4">
    <source>
        <dbReference type="RuleBase" id="RU004453"/>
    </source>
</evidence>
<dbReference type="InParanoid" id="A0A1S3HNB9"/>
<dbReference type="RefSeq" id="XP_013386534.1">
    <property type="nucleotide sequence ID" value="XM_013531080.1"/>
</dbReference>
<dbReference type="PANTHER" id="PTHR11177:SF317">
    <property type="entry name" value="CHITINASE 12-RELATED"/>
    <property type="match status" value="1"/>
</dbReference>
<feature type="non-terminal residue" evidence="8">
    <location>
        <position position="1"/>
    </location>
</feature>
<evidence type="ECO:0000256" key="5">
    <source>
        <dbReference type="SAM" id="MobiDB-lite"/>
    </source>
</evidence>
<proteinExistence type="inferred from homology"/>
<keyword evidence="2 3" id="KW-0326">Glycosidase</keyword>
<evidence type="ECO:0000256" key="2">
    <source>
        <dbReference type="ARBA" id="ARBA00023295"/>
    </source>
</evidence>
<dbReference type="SUPFAM" id="SSF51445">
    <property type="entry name" value="(Trans)glycosidases"/>
    <property type="match status" value="1"/>
</dbReference>
<evidence type="ECO:0000256" key="1">
    <source>
        <dbReference type="ARBA" id="ARBA00022801"/>
    </source>
</evidence>
<dbReference type="PROSITE" id="PS51910">
    <property type="entry name" value="GH18_2"/>
    <property type="match status" value="1"/>
</dbReference>
<organism evidence="7 8">
    <name type="scientific">Lingula anatina</name>
    <name type="common">Brachiopod</name>
    <name type="synonym">Lingula unguis</name>
    <dbReference type="NCBI Taxonomy" id="7574"/>
    <lineage>
        <taxon>Eukaryota</taxon>
        <taxon>Metazoa</taxon>
        <taxon>Spiralia</taxon>
        <taxon>Lophotrochozoa</taxon>
        <taxon>Brachiopoda</taxon>
        <taxon>Linguliformea</taxon>
        <taxon>Lingulata</taxon>
        <taxon>Lingulida</taxon>
        <taxon>Linguloidea</taxon>
        <taxon>Lingulidae</taxon>
        <taxon>Lingula</taxon>
    </lineage>
</organism>
<dbReference type="InterPro" id="IPR001579">
    <property type="entry name" value="Glyco_hydro_18_chit_AS"/>
</dbReference>